<dbReference type="eggNOG" id="KOG0504">
    <property type="taxonomic scope" value="Eukaryota"/>
</dbReference>
<dbReference type="PANTHER" id="PTHR24177:SF470">
    <property type="entry name" value="ANKYRIN REPEAT PROTEIN"/>
    <property type="match status" value="1"/>
</dbReference>
<dbReference type="Pfam" id="PF12796">
    <property type="entry name" value="Ank_2"/>
    <property type="match status" value="1"/>
</dbReference>
<reference evidence="2 3" key="1">
    <citation type="journal article" date="2013" name="Nat. Genet.">
        <title>The high-quality draft genome of peach (Prunus persica) identifies unique patterns of genetic diversity, domestication and genome evolution.</title>
        <authorList>
            <consortium name="International Peach Genome Initiative"/>
            <person name="Verde I."/>
            <person name="Abbott A.G."/>
            <person name="Scalabrin S."/>
            <person name="Jung S."/>
            <person name="Shu S."/>
            <person name="Marroni F."/>
            <person name="Zhebentyayeva T."/>
            <person name="Dettori M.T."/>
            <person name="Grimwood J."/>
            <person name="Cattonaro F."/>
            <person name="Zuccolo A."/>
            <person name="Rossini L."/>
            <person name="Jenkins J."/>
            <person name="Vendramin E."/>
            <person name="Meisel L.A."/>
            <person name="Decroocq V."/>
            <person name="Sosinski B."/>
            <person name="Prochnik S."/>
            <person name="Mitros T."/>
            <person name="Policriti A."/>
            <person name="Cipriani G."/>
            <person name="Dondini L."/>
            <person name="Ficklin S."/>
            <person name="Goodstein D.M."/>
            <person name="Xuan P."/>
            <person name="Del Fabbro C."/>
            <person name="Aramini V."/>
            <person name="Copetti D."/>
            <person name="Gonzalez S."/>
            <person name="Horner D.S."/>
            <person name="Falchi R."/>
            <person name="Lucas S."/>
            <person name="Mica E."/>
            <person name="Maldonado J."/>
            <person name="Lazzari B."/>
            <person name="Bielenberg D."/>
            <person name="Pirona R."/>
            <person name="Miculan M."/>
            <person name="Barakat A."/>
            <person name="Testolin R."/>
            <person name="Stella A."/>
            <person name="Tartarini S."/>
            <person name="Tonutti P."/>
            <person name="Arus P."/>
            <person name="Orellana A."/>
            <person name="Wells C."/>
            <person name="Main D."/>
            <person name="Vizzotto G."/>
            <person name="Silva H."/>
            <person name="Salamini F."/>
            <person name="Schmutz J."/>
            <person name="Morgante M."/>
            <person name="Rokhsar D.S."/>
        </authorList>
    </citation>
    <scope>NUCLEOTIDE SEQUENCE [LARGE SCALE GENOMIC DNA]</scope>
    <source>
        <strain evidence="3">cv. Nemared</strain>
    </source>
</reference>
<feature type="region of interest" description="Disordered" evidence="1">
    <location>
        <begin position="65"/>
        <end position="86"/>
    </location>
</feature>
<organism evidence="2 3">
    <name type="scientific">Prunus persica</name>
    <name type="common">Peach</name>
    <name type="synonym">Amygdalus persica</name>
    <dbReference type="NCBI Taxonomy" id="3760"/>
    <lineage>
        <taxon>Eukaryota</taxon>
        <taxon>Viridiplantae</taxon>
        <taxon>Streptophyta</taxon>
        <taxon>Embryophyta</taxon>
        <taxon>Tracheophyta</taxon>
        <taxon>Spermatophyta</taxon>
        <taxon>Magnoliopsida</taxon>
        <taxon>eudicotyledons</taxon>
        <taxon>Gunneridae</taxon>
        <taxon>Pentapetalae</taxon>
        <taxon>rosids</taxon>
        <taxon>fabids</taxon>
        <taxon>Rosales</taxon>
        <taxon>Rosaceae</taxon>
        <taxon>Amygdaloideae</taxon>
        <taxon>Amygdaleae</taxon>
        <taxon>Prunus</taxon>
    </lineage>
</organism>
<dbReference type="STRING" id="3760.A0A251QQT1"/>
<evidence type="ECO:0000313" key="3">
    <source>
        <dbReference type="Proteomes" id="UP000006882"/>
    </source>
</evidence>
<keyword evidence="3" id="KW-1185">Reference proteome</keyword>
<feature type="region of interest" description="Disordered" evidence="1">
    <location>
        <begin position="103"/>
        <end position="133"/>
    </location>
</feature>
<sequence length="426" mass="49360">MHILANTPSAFKSSGRLTLLDLLIYQWTLVNYSIPCNCTSVRISFYISCVRFLIVEELKGQEGNKNIYPRGQKERNIDNTGSESQALTKSWGNRICSSLSLAKRGNKKEDAENPQQKSSSMQGTNQREEQGRQRHPNYIYASFVTICYLITEALVEMYRFLRGFLGISSIQKIHQDKRKHKWATQVMNKLLDHTSYMYAQNPKETRPTDESKMTQVPKPPELEKPELDTKRKKDKTVGDKKMKRQLMTPILIAAKMGVSEMVEKILKKFPVAIHDVDSENKNVALLAIENRQSHVLKLLLMKKEKSIASLLRQVDIKGNNALHLAAKYGSYRPWHTPGAALQMQWELKWYMVSQDSNRYIHMWDAWLMHKPAEHMYTICDIGPCDRQEAETYRFPHGDPHEEKHCARQVVEVTNFGQRQEKECTEQ</sequence>
<gene>
    <name evidence="2" type="ORF">PRUPE_1G007800</name>
</gene>
<feature type="compositionally biased region" description="Basic and acidic residues" evidence="1">
    <location>
        <begin position="220"/>
        <end position="240"/>
    </location>
</feature>
<feature type="compositionally biased region" description="Polar residues" evidence="1">
    <location>
        <begin position="113"/>
        <end position="125"/>
    </location>
</feature>
<feature type="compositionally biased region" description="Basic and acidic residues" evidence="1">
    <location>
        <begin position="203"/>
        <end position="212"/>
    </location>
</feature>
<dbReference type="SUPFAM" id="SSF48403">
    <property type="entry name" value="Ankyrin repeat"/>
    <property type="match status" value="1"/>
</dbReference>
<feature type="region of interest" description="Disordered" evidence="1">
    <location>
        <begin position="200"/>
        <end position="240"/>
    </location>
</feature>
<dbReference type="Gramene" id="ONI26164">
    <property type="protein sequence ID" value="ONI26164"/>
    <property type="gene ID" value="PRUPE_1G007800"/>
</dbReference>
<dbReference type="Proteomes" id="UP000006882">
    <property type="component" value="Chromosome G1"/>
</dbReference>
<dbReference type="GO" id="GO:0016020">
    <property type="term" value="C:membrane"/>
    <property type="evidence" value="ECO:0000318"/>
    <property type="project" value="GO_Central"/>
</dbReference>
<dbReference type="AlphaFoldDB" id="A0A251QQT1"/>
<evidence type="ECO:0000313" key="2">
    <source>
        <dbReference type="EMBL" id="ONI26164.1"/>
    </source>
</evidence>
<dbReference type="InterPro" id="IPR036770">
    <property type="entry name" value="Ankyrin_rpt-contain_sf"/>
</dbReference>
<dbReference type="InterPro" id="IPR002110">
    <property type="entry name" value="Ankyrin_rpt"/>
</dbReference>
<dbReference type="Gene3D" id="1.25.40.20">
    <property type="entry name" value="Ankyrin repeat-containing domain"/>
    <property type="match status" value="1"/>
</dbReference>
<dbReference type="EMBL" id="CM007651">
    <property type="protein sequence ID" value="ONI26164.1"/>
    <property type="molecule type" value="Genomic_DNA"/>
</dbReference>
<accession>A0A251QQT1</accession>
<name>A0A251QQT1_PRUPE</name>
<proteinExistence type="predicted"/>
<evidence type="ECO:0000256" key="1">
    <source>
        <dbReference type="SAM" id="MobiDB-lite"/>
    </source>
</evidence>
<protein>
    <submittedName>
        <fullName evidence="2">Uncharacterized protein</fullName>
    </submittedName>
</protein>
<dbReference type="PANTHER" id="PTHR24177">
    <property type="entry name" value="CASKIN"/>
    <property type="match status" value="1"/>
</dbReference>